<dbReference type="PROSITE" id="PS50853">
    <property type="entry name" value="FN3"/>
    <property type="match status" value="1"/>
</dbReference>
<dbReference type="InterPro" id="IPR003343">
    <property type="entry name" value="Big_2"/>
</dbReference>
<reference evidence="3" key="2">
    <citation type="journal article" date="2021" name="PeerJ">
        <title>Extensive microbial diversity within the chicken gut microbiome revealed by metagenomics and culture.</title>
        <authorList>
            <person name="Gilroy R."/>
            <person name="Ravi A."/>
            <person name="Getino M."/>
            <person name="Pursley I."/>
            <person name="Horton D.L."/>
            <person name="Alikhan N.F."/>
            <person name="Baker D."/>
            <person name="Gharbi K."/>
            <person name="Hall N."/>
            <person name="Watson M."/>
            <person name="Adriaenssens E.M."/>
            <person name="Foster-Nyarko E."/>
            <person name="Jarju S."/>
            <person name="Secka A."/>
            <person name="Antonio M."/>
            <person name="Oren A."/>
            <person name="Chaudhuri R.R."/>
            <person name="La Ragione R."/>
            <person name="Hildebrand F."/>
            <person name="Pallen M.J."/>
        </authorList>
    </citation>
    <scope>NUCLEOTIDE SEQUENCE</scope>
    <source>
        <strain evidence="3">ChiSjej4B22-8148</strain>
    </source>
</reference>
<dbReference type="InterPro" id="IPR013783">
    <property type="entry name" value="Ig-like_fold"/>
</dbReference>
<dbReference type="SUPFAM" id="SSF49373">
    <property type="entry name" value="Invasin/intimin cell-adhesion fragments"/>
    <property type="match status" value="2"/>
</dbReference>
<evidence type="ECO:0000313" key="3">
    <source>
        <dbReference type="EMBL" id="HIR14338.1"/>
    </source>
</evidence>
<dbReference type="CDD" id="cd00063">
    <property type="entry name" value="FN3"/>
    <property type="match status" value="1"/>
</dbReference>
<evidence type="ECO:0000313" key="4">
    <source>
        <dbReference type="Proteomes" id="UP000886757"/>
    </source>
</evidence>
<gene>
    <name evidence="3" type="ORF">IAB31_10510</name>
</gene>
<feature type="chain" id="PRO_5039108461" evidence="1">
    <location>
        <begin position="27"/>
        <end position="662"/>
    </location>
</feature>
<dbReference type="SMART" id="SM00635">
    <property type="entry name" value="BID_2"/>
    <property type="match status" value="2"/>
</dbReference>
<name>A0A9D1DB34_9FIRM</name>
<evidence type="ECO:0000256" key="1">
    <source>
        <dbReference type="SAM" id="SignalP"/>
    </source>
</evidence>
<dbReference type="InterPro" id="IPR036116">
    <property type="entry name" value="FN3_sf"/>
</dbReference>
<feature type="signal peptide" evidence="1">
    <location>
        <begin position="1"/>
        <end position="26"/>
    </location>
</feature>
<dbReference type="EMBL" id="DVGK01000117">
    <property type="protein sequence ID" value="HIR14338.1"/>
    <property type="molecule type" value="Genomic_DNA"/>
</dbReference>
<keyword evidence="1" id="KW-0732">Signal</keyword>
<dbReference type="Proteomes" id="UP000886757">
    <property type="component" value="Unassembled WGS sequence"/>
</dbReference>
<dbReference type="Pfam" id="PF00041">
    <property type="entry name" value="fn3"/>
    <property type="match status" value="1"/>
</dbReference>
<sequence length="662" mass="72379">MNKIKKRWLVCVLALAALLCPVQVLAARSGASLTIVANDNGIKDLGHAFLVITNKGAGSISIGPYVLKSGEQVSLGMRDSYSKHLAHSGGAYYNVEAVSPGNYKSFAYKTISISSSEAAKIGRYFQKNSYYSSLGDIMFHNCTTFAVRAWNLVAPNKDQLDEDAVDEPWKLKERIRKTPGARMDQNLIGSVLKKKQNANTIYYLSKDGKVIPYRPLGTKLKTCKVTGCSEIKLTWSAVSDKRIKGQDMITGYKLYYSTSPEKAASTVTIIGKSKTSYTLRGLMPNKTYYFKLATLFKKHGYTATGSVSSVRKAVTKNCRVKLNKTKATISMPKTKTLRLTAKSTVSHSGSLRKVIWSSSNTKVATVSSKGLVTGKGNGTAYITAKIHGKTARCKVTVKKPSVTLDKKTAVLTVGKSFRLKAKIVGASKKAVYKSSNSKIATVTQSGTVKAKAPGTVTIKVSANGVSASCKVTVQKASIRTELSGYLGKDISAALSPQNQHRHRAGTWGVFTDYDYFQFGAQQYTQDWKETSFYYSIAYVRFGVPAGGRVINGIKISGYNTTKYSVMGVYIRMSMDQAESMLQKQGWHKCTEAEKKALGIKGPRSSSSYGAADERFFTKGAYMIAMSDLNFTNIFDPHNVHAVLYGKTADLTSMYMDDGYMLE</sequence>
<reference evidence="3" key="1">
    <citation type="submission" date="2020-10" db="EMBL/GenBank/DDBJ databases">
        <authorList>
            <person name="Gilroy R."/>
        </authorList>
    </citation>
    <scope>NUCLEOTIDE SEQUENCE</scope>
    <source>
        <strain evidence="3">ChiSjej4B22-8148</strain>
    </source>
</reference>
<dbReference type="Pfam" id="PF02368">
    <property type="entry name" value="Big_2"/>
    <property type="match status" value="2"/>
</dbReference>
<protein>
    <submittedName>
        <fullName evidence="3">Ig-like domain-containing protein</fullName>
    </submittedName>
</protein>
<comment type="caution">
    <text evidence="3">The sequence shown here is derived from an EMBL/GenBank/DDBJ whole genome shotgun (WGS) entry which is preliminary data.</text>
</comment>
<dbReference type="Gene3D" id="2.60.40.1080">
    <property type="match status" value="2"/>
</dbReference>
<proteinExistence type="predicted"/>
<dbReference type="InterPro" id="IPR003961">
    <property type="entry name" value="FN3_dom"/>
</dbReference>
<dbReference type="AlphaFoldDB" id="A0A9D1DB34"/>
<feature type="domain" description="Fibronectin type-III" evidence="2">
    <location>
        <begin position="216"/>
        <end position="318"/>
    </location>
</feature>
<evidence type="ECO:0000259" key="2">
    <source>
        <dbReference type="PROSITE" id="PS50853"/>
    </source>
</evidence>
<organism evidence="3 4">
    <name type="scientific">Candidatus Choladousia intestinavium</name>
    <dbReference type="NCBI Taxonomy" id="2840727"/>
    <lineage>
        <taxon>Bacteria</taxon>
        <taxon>Bacillati</taxon>
        <taxon>Bacillota</taxon>
        <taxon>Clostridia</taxon>
        <taxon>Lachnospirales</taxon>
        <taxon>Lachnospiraceae</taxon>
        <taxon>Lachnospiraceae incertae sedis</taxon>
        <taxon>Candidatus Choladousia</taxon>
    </lineage>
</organism>
<accession>A0A9D1DB34</accession>
<dbReference type="SUPFAM" id="SSF49265">
    <property type="entry name" value="Fibronectin type III"/>
    <property type="match status" value="1"/>
</dbReference>
<dbReference type="Gene3D" id="2.60.40.10">
    <property type="entry name" value="Immunoglobulins"/>
    <property type="match status" value="1"/>
</dbReference>
<dbReference type="InterPro" id="IPR008964">
    <property type="entry name" value="Invasin/intimin_cell_adhesion"/>
</dbReference>